<dbReference type="EMBL" id="SPPV01000192">
    <property type="protein sequence ID" value="TFU43383.1"/>
    <property type="molecule type" value="Genomic_DNA"/>
</dbReference>
<dbReference type="EMBL" id="SPPV01000033">
    <property type="protein sequence ID" value="TFU47544.1"/>
    <property type="molecule type" value="Genomic_DNA"/>
</dbReference>
<reference evidence="6 11" key="1">
    <citation type="submission" date="2019-03" db="EMBL/GenBank/DDBJ databases">
        <title>Diversity of the mouse oral microbiome.</title>
        <authorList>
            <person name="Joseph S."/>
            <person name="Aduse-Opoku J."/>
            <person name="Curtis M."/>
            <person name="Wade W."/>
            <person name="Hashim A."/>
        </authorList>
    </citation>
    <scope>NUCLEOTIDE SEQUENCE [LARGE SCALE GENOMIC DNA]</scope>
    <source>
        <strain evidence="6 11">P2318</strain>
    </source>
</reference>
<comment type="caution">
    <text evidence="6">The sequence shown here is derived from an EMBL/GenBank/DDBJ whole genome shotgun (WGS) entry which is preliminary data.</text>
</comment>
<evidence type="ECO:0000313" key="9">
    <source>
        <dbReference type="EMBL" id="TFU47544.1"/>
    </source>
</evidence>
<proteinExistence type="predicted"/>
<dbReference type="AlphaFoldDB" id="A0A8H0D107"/>
<evidence type="ECO:0000313" key="10">
    <source>
        <dbReference type="EMBL" id="TFU50382.1"/>
    </source>
</evidence>
<dbReference type="RefSeq" id="WP_167764622.1">
    <property type="nucleotide sequence ID" value="NZ_JADGKQ010000012.1"/>
</dbReference>
<dbReference type="EMBL" id="SPPV01000036">
    <property type="protein sequence ID" value="TFU47430.1"/>
    <property type="molecule type" value="Genomic_DNA"/>
</dbReference>
<evidence type="ECO:0000313" key="4">
    <source>
        <dbReference type="EMBL" id="TFU44984.1"/>
    </source>
</evidence>
<feature type="non-terminal residue" evidence="6">
    <location>
        <position position="1"/>
    </location>
</feature>
<sequence>EQSGFDSFNTIAATLYDRSEEILNFYINRASNAAAESFNAKIKQFRAQLRGVIDIPFFLYRLTKIYA</sequence>
<evidence type="ECO:0000313" key="5">
    <source>
        <dbReference type="EMBL" id="TFU45164.1"/>
    </source>
</evidence>
<name>A0A8H0D107_9BACE</name>
<evidence type="ECO:0000313" key="3">
    <source>
        <dbReference type="EMBL" id="TFU44771.1"/>
    </source>
</evidence>
<dbReference type="EMBL" id="SPPV01000099">
    <property type="protein sequence ID" value="TFU44771.1"/>
    <property type="molecule type" value="Genomic_DNA"/>
</dbReference>
<dbReference type="EMBL" id="SPPV01000070">
    <property type="protein sequence ID" value="TFU45164.1"/>
    <property type="molecule type" value="Genomic_DNA"/>
</dbReference>
<evidence type="ECO:0000313" key="7">
    <source>
        <dbReference type="EMBL" id="TFU46284.1"/>
    </source>
</evidence>
<evidence type="ECO:0000259" key="1">
    <source>
        <dbReference type="Pfam" id="PF01610"/>
    </source>
</evidence>
<accession>A0A8H0D107</accession>
<feature type="domain" description="Transposase IS204/IS1001/IS1096/IS1165 DDE" evidence="1">
    <location>
        <begin position="1"/>
        <end position="61"/>
    </location>
</feature>
<protein>
    <submittedName>
        <fullName evidence="6">DDE transposase</fullName>
    </submittedName>
</protein>
<evidence type="ECO:0000313" key="6">
    <source>
        <dbReference type="EMBL" id="TFU46020.1"/>
    </source>
</evidence>
<dbReference type="Proteomes" id="UP000298073">
    <property type="component" value="Unassembled WGS sequence"/>
</dbReference>
<dbReference type="EMBL" id="SPPV01000047">
    <property type="protein sequence ID" value="TFU46284.1"/>
    <property type="molecule type" value="Genomic_DNA"/>
</dbReference>
<organism evidence="6 11">
    <name type="scientific">Bacteroides acidifaciens</name>
    <dbReference type="NCBI Taxonomy" id="85831"/>
    <lineage>
        <taxon>Bacteria</taxon>
        <taxon>Pseudomonadati</taxon>
        <taxon>Bacteroidota</taxon>
        <taxon>Bacteroidia</taxon>
        <taxon>Bacteroidales</taxon>
        <taxon>Bacteroidaceae</taxon>
        <taxon>Bacteroides</taxon>
    </lineage>
</organism>
<evidence type="ECO:0000313" key="11">
    <source>
        <dbReference type="Proteomes" id="UP000298073"/>
    </source>
</evidence>
<dbReference type="InterPro" id="IPR002560">
    <property type="entry name" value="Transposase_DDE"/>
</dbReference>
<evidence type="ECO:0000313" key="2">
    <source>
        <dbReference type="EMBL" id="TFU43383.1"/>
    </source>
</evidence>
<dbReference type="EMBL" id="SPPV01000050">
    <property type="protein sequence ID" value="TFU46020.1"/>
    <property type="molecule type" value="Genomic_DNA"/>
</dbReference>
<dbReference type="EMBL" id="SPPV01000012">
    <property type="protein sequence ID" value="TFU50382.1"/>
    <property type="molecule type" value="Genomic_DNA"/>
</dbReference>
<gene>
    <name evidence="10" type="ORF">E4T97_07345</name>
    <name evidence="9" type="ORF">E4T97_14445</name>
    <name evidence="8" type="ORF">E4T97_15005</name>
    <name evidence="7" type="ORF">E4T97_16730</name>
    <name evidence="6" type="ORF">E4T97_17140</name>
    <name evidence="5" type="ORF">E4T97_19610</name>
    <name evidence="4" type="ORF">E4T97_20360</name>
    <name evidence="3" type="ORF">E4T97_21290</name>
    <name evidence="2" type="ORF">E4T97_22290</name>
</gene>
<evidence type="ECO:0000313" key="8">
    <source>
        <dbReference type="EMBL" id="TFU47430.1"/>
    </source>
</evidence>
<dbReference type="Pfam" id="PF01610">
    <property type="entry name" value="DDE_Tnp_ISL3"/>
    <property type="match status" value="1"/>
</dbReference>
<dbReference type="EMBL" id="SPPV01000082">
    <property type="protein sequence ID" value="TFU44984.1"/>
    <property type="molecule type" value="Genomic_DNA"/>
</dbReference>